<reference evidence="8" key="1">
    <citation type="journal article" date="2020" name="bioRxiv">
        <title>Comparative genomics of Chlamydomonas.</title>
        <authorList>
            <person name="Craig R.J."/>
            <person name="Hasan A.R."/>
            <person name="Ness R.W."/>
            <person name="Keightley P.D."/>
        </authorList>
    </citation>
    <scope>NUCLEOTIDE SEQUENCE</scope>
    <source>
        <strain evidence="8">CCAP 11/173</strain>
    </source>
</reference>
<dbReference type="PRINTS" id="PR00062">
    <property type="entry name" value="RIBOSOMALL20"/>
</dbReference>
<organism evidence="8 9">
    <name type="scientific">Chlamydomonas schloesseri</name>
    <dbReference type="NCBI Taxonomy" id="2026947"/>
    <lineage>
        <taxon>Eukaryota</taxon>
        <taxon>Viridiplantae</taxon>
        <taxon>Chlorophyta</taxon>
        <taxon>core chlorophytes</taxon>
        <taxon>Chlorophyceae</taxon>
        <taxon>CS clade</taxon>
        <taxon>Chlamydomonadales</taxon>
        <taxon>Chlamydomonadaceae</taxon>
        <taxon>Chlamydomonas</taxon>
    </lineage>
</organism>
<dbReference type="InterPro" id="IPR035566">
    <property type="entry name" value="Ribosomal_protein_bL20_C"/>
</dbReference>
<evidence type="ECO:0000256" key="1">
    <source>
        <dbReference type="ARBA" id="ARBA00007698"/>
    </source>
</evidence>
<keyword evidence="4 6" id="KW-0689">Ribosomal protein</keyword>
<evidence type="ECO:0000313" key="8">
    <source>
        <dbReference type="EMBL" id="KAG2432770.1"/>
    </source>
</evidence>
<proteinExistence type="inferred from homology"/>
<evidence type="ECO:0000313" key="9">
    <source>
        <dbReference type="Proteomes" id="UP000613740"/>
    </source>
</evidence>
<dbReference type="SUPFAM" id="SSF74731">
    <property type="entry name" value="Ribosomal protein L20"/>
    <property type="match status" value="1"/>
</dbReference>
<keyword evidence="3 7" id="KW-0694">RNA-binding</keyword>
<evidence type="ECO:0000256" key="7">
    <source>
        <dbReference type="RuleBase" id="RU004311"/>
    </source>
</evidence>
<accession>A0A835T6X5</accession>
<gene>
    <name evidence="8" type="ORF">HYH02_012902</name>
</gene>
<evidence type="ECO:0000256" key="5">
    <source>
        <dbReference type="ARBA" id="ARBA00023274"/>
    </source>
</evidence>
<dbReference type="EMBL" id="JAEHOD010000065">
    <property type="protein sequence ID" value="KAG2432770.1"/>
    <property type="molecule type" value="Genomic_DNA"/>
</dbReference>
<dbReference type="Gene3D" id="6.10.160.10">
    <property type="match status" value="1"/>
</dbReference>
<comment type="caution">
    <text evidence="8">The sequence shown here is derived from an EMBL/GenBank/DDBJ whole genome shotgun (WGS) entry which is preliminary data.</text>
</comment>
<dbReference type="NCBIfam" id="TIGR01032">
    <property type="entry name" value="rplT_bact"/>
    <property type="match status" value="1"/>
</dbReference>
<keyword evidence="9" id="KW-1185">Reference proteome</keyword>
<dbReference type="GO" id="GO:0019843">
    <property type="term" value="F:rRNA binding"/>
    <property type="evidence" value="ECO:0007669"/>
    <property type="project" value="UniProtKB-KW"/>
</dbReference>
<protein>
    <recommendedName>
        <fullName evidence="7">50S ribosomal protein L20</fullName>
    </recommendedName>
</protein>
<evidence type="ECO:0000256" key="6">
    <source>
        <dbReference type="RuleBase" id="RU000561"/>
    </source>
</evidence>
<dbReference type="Pfam" id="PF00453">
    <property type="entry name" value="Ribosomal_L20"/>
    <property type="match status" value="1"/>
</dbReference>
<comment type="function">
    <text evidence="7">Binds directly to 23S ribosomal RNA and is necessary for the in vitro assembly process of the 50S ribosomal subunit. It is not involved in the protein synthesizing functions of that subunit.</text>
</comment>
<dbReference type="GO" id="GO:0005840">
    <property type="term" value="C:ribosome"/>
    <property type="evidence" value="ECO:0007669"/>
    <property type="project" value="UniProtKB-KW"/>
</dbReference>
<dbReference type="AlphaFoldDB" id="A0A835T6X5"/>
<name>A0A835T6X5_9CHLO</name>
<dbReference type="InterPro" id="IPR005813">
    <property type="entry name" value="Ribosomal_bL20"/>
</dbReference>
<sequence length="140" mass="15068">MPINRQKILQLASSFRGRARTCIKVARLRVEKALQHAYVGRKLKKRHWRSVWIQRINAASREHGMTYTGLITGLKAENVALNRKVLSELAMSEPFSFKALVEQVRFMRGLAPPAMGGGEGGAAAAGAAGAAGAASKAAAR</sequence>
<dbReference type="PROSITE" id="PS00937">
    <property type="entry name" value="RIBOSOMAL_L20"/>
    <property type="match status" value="1"/>
</dbReference>
<keyword evidence="2 7" id="KW-0699">rRNA-binding</keyword>
<evidence type="ECO:0000256" key="3">
    <source>
        <dbReference type="ARBA" id="ARBA00022884"/>
    </source>
</evidence>
<dbReference type="Proteomes" id="UP000613740">
    <property type="component" value="Unassembled WGS sequence"/>
</dbReference>
<dbReference type="GO" id="GO:0006412">
    <property type="term" value="P:translation"/>
    <property type="evidence" value="ECO:0007669"/>
    <property type="project" value="InterPro"/>
</dbReference>
<dbReference type="GO" id="GO:0003735">
    <property type="term" value="F:structural constituent of ribosome"/>
    <property type="evidence" value="ECO:0007669"/>
    <property type="project" value="InterPro"/>
</dbReference>
<dbReference type="GO" id="GO:1990904">
    <property type="term" value="C:ribonucleoprotein complex"/>
    <property type="evidence" value="ECO:0007669"/>
    <property type="project" value="UniProtKB-KW"/>
</dbReference>
<dbReference type="Gene3D" id="1.10.1900.20">
    <property type="entry name" value="Ribosomal protein L20"/>
    <property type="match status" value="1"/>
</dbReference>
<dbReference type="FunFam" id="1.10.1900.20:FF:000001">
    <property type="entry name" value="50S ribosomal protein L20"/>
    <property type="match status" value="1"/>
</dbReference>
<evidence type="ECO:0000256" key="2">
    <source>
        <dbReference type="ARBA" id="ARBA00022730"/>
    </source>
</evidence>
<evidence type="ECO:0000256" key="4">
    <source>
        <dbReference type="ARBA" id="ARBA00022980"/>
    </source>
</evidence>
<dbReference type="InterPro" id="IPR049946">
    <property type="entry name" value="RIBOSOMAL_L20_CS"/>
</dbReference>
<comment type="similarity">
    <text evidence="1 6">Belongs to the bacterial ribosomal protein bL20 family.</text>
</comment>
<dbReference type="CDD" id="cd07026">
    <property type="entry name" value="Ribosomal_L20"/>
    <property type="match status" value="1"/>
</dbReference>
<dbReference type="OrthoDB" id="10251781at2759"/>
<keyword evidence="5 6" id="KW-0687">Ribonucleoprotein</keyword>
<dbReference type="PANTHER" id="PTHR10986">
    <property type="entry name" value="39S RIBOSOMAL PROTEIN L20"/>
    <property type="match status" value="1"/>
</dbReference>